<dbReference type="SMART" id="SM01003">
    <property type="entry name" value="AlaDh_PNT_N"/>
    <property type="match status" value="1"/>
</dbReference>
<organism evidence="2 3">
    <name type="scientific">Actinoalloteichus caeruleus DSM 43889</name>
    <dbReference type="NCBI Taxonomy" id="1120930"/>
    <lineage>
        <taxon>Bacteria</taxon>
        <taxon>Bacillati</taxon>
        <taxon>Actinomycetota</taxon>
        <taxon>Actinomycetes</taxon>
        <taxon>Pseudonocardiales</taxon>
        <taxon>Pseudonocardiaceae</taxon>
        <taxon>Actinoalloteichus</taxon>
        <taxon>Actinoalloteichus cyanogriseus</taxon>
    </lineage>
</organism>
<proteinExistence type="predicted"/>
<dbReference type="EMBL" id="AUBJ02000001">
    <property type="protein sequence ID" value="MCP2331569.1"/>
    <property type="molecule type" value="Genomic_DNA"/>
</dbReference>
<protein>
    <submittedName>
        <fullName evidence="2">Alanine dehydrogenase</fullName>
    </submittedName>
</protein>
<evidence type="ECO:0000313" key="2">
    <source>
        <dbReference type="EMBL" id="MCP2331569.1"/>
    </source>
</evidence>
<dbReference type="Pfam" id="PF05222">
    <property type="entry name" value="AlaDh_PNT_N"/>
    <property type="match status" value="1"/>
</dbReference>
<dbReference type="SUPFAM" id="SSF52283">
    <property type="entry name" value="Formate/glycerate dehydrogenase catalytic domain-like"/>
    <property type="match status" value="1"/>
</dbReference>
<sequence>MRVGVPRELREGEHRVALAPSGVVELTRRGHQVLVESGAGAGSAFPDTDYLAAGAQVLAGAEEVWERADLVLKVKAPGPAEYPWLRRGQTLFAFLHLAAEPDLTSALVEAGTTAVGYETVRAADGSLPLLSPMSEVAGRMAAQVGAHCLERAQGGRGSCWAGSAASRPGRSRSWVAGWWARTPRSSRSASRRR</sequence>
<reference evidence="2 3" key="2">
    <citation type="submission" date="2022-06" db="EMBL/GenBank/DDBJ databases">
        <title>Genomic Encyclopedia of Type Strains, Phase I: the one thousand microbial genomes (KMG-I) project.</title>
        <authorList>
            <person name="Kyrpides N."/>
        </authorList>
    </citation>
    <scope>NUCLEOTIDE SEQUENCE [LARGE SCALE GENOMIC DNA]</scope>
    <source>
        <strain evidence="2 3">DSM 43889</strain>
    </source>
</reference>
<evidence type="ECO:0000313" key="3">
    <source>
        <dbReference type="Proteomes" id="UP000791080"/>
    </source>
</evidence>
<dbReference type="PANTHER" id="PTHR42795">
    <property type="entry name" value="ALANINE DEHYDROGENASE"/>
    <property type="match status" value="1"/>
</dbReference>
<keyword evidence="3" id="KW-1185">Reference proteome</keyword>
<reference evidence="2 3" key="1">
    <citation type="submission" date="2013-07" db="EMBL/GenBank/DDBJ databases">
        <authorList>
            <consortium name="DOE Joint Genome Institute"/>
            <person name="Reeve W."/>
            <person name="Huntemann M."/>
            <person name="Han J."/>
            <person name="Chen A."/>
            <person name="Kyrpides N."/>
            <person name="Mavromatis K."/>
            <person name="Markowitz V."/>
            <person name="Palaniappan K."/>
            <person name="Ivanova N."/>
            <person name="Schaumberg A."/>
            <person name="Pati A."/>
            <person name="Liolios K."/>
            <person name="Nordberg H.P."/>
            <person name="Cantor M.N."/>
            <person name="Hua S.X."/>
            <person name="Woyke T."/>
        </authorList>
    </citation>
    <scope>NUCLEOTIDE SEQUENCE [LARGE SCALE GENOMIC DNA]</scope>
    <source>
        <strain evidence="2 3">DSM 43889</strain>
    </source>
</reference>
<evidence type="ECO:0000259" key="1">
    <source>
        <dbReference type="SMART" id="SM01003"/>
    </source>
</evidence>
<dbReference type="InterPro" id="IPR007886">
    <property type="entry name" value="AlaDH/PNT_N"/>
</dbReference>
<feature type="domain" description="Alanine dehydrogenase/pyridine nucleotide transhydrogenase N-terminal" evidence="1">
    <location>
        <begin position="4"/>
        <end position="137"/>
    </location>
</feature>
<dbReference type="Gene3D" id="3.40.50.720">
    <property type="entry name" value="NAD(P)-binding Rossmann-like Domain"/>
    <property type="match status" value="1"/>
</dbReference>
<accession>A0ABT1JGD9</accession>
<comment type="caution">
    <text evidence="2">The sequence shown here is derived from an EMBL/GenBank/DDBJ whole genome shotgun (WGS) entry which is preliminary data.</text>
</comment>
<gene>
    <name evidence="2" type="ORF">G443_001839</name>
</gene>
<dbReference type="Proteomes" id="UP000791080">
    <property type="component" value="Unassembled WGS sequence"/>
</dbReference>
<dbReference type="PANTHER" id="PTHR42795:SF1">
    <property type="entry name" value="ALANINE DEHYDROGENASE"/>
    <property type="match status" value="1"/>
</dbReference>
<name>A0ABT1JGD9_ACTCY</name>